<dbReference type="InterPro" id="IPR003593">
    <property type="entry name" value="AAA+_ATPase"/>
</dbReference>
<reference evidence="12 13" key="1">
    <citation type="submission" date="2016-11" db="EMBL/GenBank/DDBJ databases">
        <authorList>
            <person name="Jaros S."/>
            <person name="Januszkiewicz K."/>
            <person name="Wedrychowicz H."/>
        </authorList>
    </citation>
    <scope>NUCLEOTIDE SEQUENCE [LARGE SCALE GENOMIC DNA]</scope>
    <source>
        <strain evidence="12 13">DSM 10068</strain>
    </source>
</reference>
<dbReference type="GO" id="GO:0005524">
    <property type="term" value="F:ATP binding"/>
    <property type="evidence" value="ECO:0007669"/>
    <property type="project" value="UniProtKB-KW"/>
</dbReference>
<evidence type="ECO:0000256" key="3">
    <source>
        <dbReference type="ARBA" id="ARBA00022448"/>
    </source>
</evidence>
<dbReference type="GO" id="GO:0042626">
    <property type="term" value="F:ATPase-coupled transmembrane transporter activity"/>
    <property type="evidence" value="ECO:0007669"/>
    <property type="project" value="TreeGrafter"/>
</dbReference>
<evidence type="ECO:0000256" key="4">
    <source>
        <dbReference type="ARBA" id="ARBA00022475"/>
    </source>
</evidence>
<dbReference type="CDD" id="cd03225">
    <property type="entry name" value="ABC_cobalt_CbiO_domain1"/>
    <property type="match status" value="1"/>
</dbReference>
<keyword evidence="4" id="KW-1003">Cell membrane</keyword>
<keyword evidence="6" id="KW-0547">Nucleotide-binding</keyword>
<dbReference type="EMBL" id="FQXV01000019">
    <property type="protein sequence ID" value="SHI23088.1"/>
    <property type="molecule type" value="Genomic_DNA"/>
</dbReference>
<dbReference type="Pfam" id="PF00005">
    <property type="entry name" value="ABC_tran"/>
    <property type="match status" value="2"/>
</dbReference>
<accession>A0A1M5ZFP8</accession>
<name>A0A1M5ZFP8_9FIRM</name>
<evidence type="ECO:0000256" key="8">
    <source>
        <dbReference type="ARBA" id="ARBA00022967"/>
    </source>
</evidence>
<comment type="similarity">
    <text evidence="2">Belongs to the ABC transporter superfamily.</text>
</comment>
<dbReference type="OrthoDB" id="501320at2"/>
<comment type="subcellular location">
    <subcellularLocation>
        <location evidence="1">Cell membrane</location>
        <topology evidence="1">Peripheral membrane protein</topology>
    </subcellularLocation>
</comment>
<keyword evidence="3" id="KW-0813">Transport</keyword>
<proteinExistence type="inferred from homology"/>
<evidence type="ECO:0000256" key="2">
    <source>
        <dbReference type="ARBA" id="ARBA00005417"/>
    </source>
</evidence>
<protein>
    <submittedName>
        <fullName evidence="12">Energy-coupling factor transport system ATP-binding protein</fullName>
    </submittedName>
</protein>
<dbReference type="GO" id="GO:0043190">
    <property type="term" value="C:ATP-binding cassette (ABC) transporter complex"/>
    <property type="evidence" value="ECO:0007669"/>
    <property type="project" value="TreeGrafter"/>
</dbReference>
<evidence type="ECO:0000256" key="5">
    <source>
        <dbReference type="ARBA" id="ARBA00022737"/>
    </source>
</evidence>
<dbReference type="PROSITE" id="PS00211">
    <property type="entry name" value="ABC_TRANSPORTER_1"/>
    <property type="match status" value="1"/>
</dbReference>
<keyword evidence="9" id="KW-0472">Membrane</keyword>
<evidence type="ECO:0000256" key="6">
    <source>
        <dbReference type="ARBA" id="ARBA00022741"/>
    </source>
</evidence>
<dbReference type="PANTHER" id="PTHR43553:SF23">
    <property type="entry name" value="ABC TRANSPORTER ATP-BINDING COMPONENT"/>
    <property type="match status" value="1"/>
</dbReference>
<evidence type="ECO:0000256" key="1">
    <source>
        <dbReference type="ARBA" id="ARBA00004202"/>
    </source>
</evidence>
<dbReference type="InterPro" id="IPR017871">
    <property type="entry name" value="ABC_transporter-like_CS"/>
</dbReference>
<keyword evidence="13" id="KW-1185">Reference proteome</keyword>
<dbReference type="InterPro" id="IPR003439">
    <property type="entry name" value="ABC_transporter-like_ATP-bd"/>
</dbReference>
<dbReference type="RefSeq" id="WP_073082726.1">
    <property type="nucleotide sequence ID" value="NZ_FQXV01000019.1"/>
</dbReference>
<sequence>MITLQNVSFRYGTGGDASGGVREVDLHIRKGDCVVLCGRSGCGKTTLTRLVNGLIPHFYEGVLSGEVRVGGRDSAARSLAKTAEIVGSVFQNPRSQFFNVDTTGELAFGCENQGLPREEILRRVDGARVLFGLDGLMDRSIFELSGGEKQRIACGSVYAAGPEVYVLDEPSANLDAGATEKLRQILAALKARGKTLLISEHRLYYLAELADMYLYMEDGRVTRALDRREMRALPPGERAAMGLRSLDLNGADYRGRAAAPRDGGALLIENLVCRRGRRRVLDIPRLSLPSGEILAVVGANGAGKSTFAHCLGGILRHKGTFSVDGKALSDKKRVEMSYMVMQDVSRQLFTESVLEELSLGRREAPVKEAEDLLRALGLYELRDKHPMALSGGQKQRLAVAAAAFAGKEILLYDEPTSGLDAVNMRRICALIQDMADRVFITAVITHDLEFILSCCTSVLELSGGTVTDHYALDGPGVEKIKRHFLKEVVNYETKGNSGKTENRHGAAAGAGGY</sequence>
<dbReference type="InterPro" id="IPR015856">
    <property type="entry name" value="ABC_transpr_CbiO/EcfA_su"/>
</dbReference>
<evidence type="ECO:0000313" key="12">
    <source>
        <dbReference type="EMBL" id="SHI23088.1"/>
    </source>
</evidence>
<feature type="domain" description="ABC transporter" evidence="11">
    <location>
        <begin position="2"/>
        <end position="243"/>
    </location>
</feature>
<evidence type="ECO:0000259" key="11">
    <source>
        <dbReference type="PROSITE" id="PS50893"/>
    </source>
</evidence>
<evidence type="ECO:0000256" key="10">
    <source>
        <dbReference type="ARBA" id="ARBA00025157"/>
    </source>
</evidence>
<keyword evidence="7 12" id="KW-0067">ATP-binding</keyword>
<evidence type="ECO:0000256" key="9">
    <source>
        <dbReference type="ARBA" id="ARBA00023136"/>
    </source>
</evidence>
<dbReference type="GO" id="GO:0016887">
    <property type="term" value="F:ATP hydrolysis activity"/>
    <property type="evidence" value="ECO:0007669"/>
    <property type="project" value="InterPro"/>
</dbReference>
<keyword evidence="8" id="KW-1278">Translocase</keyword>
<comment type="function">
    <text evidence="10">Probably part of an ABC transporter complex. Responsible for energy coupling to the transport system.</text>
</comment>
<dbReference type="PROSITE" id="PS50893">
    <property type="entry name" value="ABC_TRANSPORTER_2"/>
    <property type="match status" value="2"/>
</dbReference>
<keyword evidence="5" id="KW-0677">Repeat</keyword>
<dbReference type="SUPFAM" id="SSF52540">
    <property type="entry name" value="P-loop containing nucleoside triphosphate hydrolases"/>
    <property type="match status" value="2"/>
</dbReference>
<evidence type="ECO:0000313" key="13">
    <source>
        <dbReference type="Proteomes" id="UP000183995"/>
    </source>
</evidence>
<feature type="domain" description="ABC transporter" evidence="11">
    <location>
        <begin position="266"/>
        <end position="488"/>
    </location>
</feature>
<gene>
    <name evidence="12" type="ORF">SAMN02745823_03676</name>
</gene>
<evidence type="ECO:0000256" key="7">
    <source>
        <dbReference type="ARBA" id="ARBA00022840"/>
    </source>
</evidence>
<dbReference type="SMART" id="SM00382">
    <property type="entry name" value="AAA"/>
    <property type="match status" value="2"/>
</dbReference>
<dbReference type="InterPro" id="IPR050095">
    <property type="entry name" value="ECF_ABC_transporter_ATP-bd"/>
</dbReference>
<dbReference type="InterPro" id="IPR027417">
    <property type="entry name" value="P-loop_NTPase"/>
</dbReference>
<dbReference type="STRING" id="1123282.SAMN02745823_03676"/>
<dbReference type="Gene3D" id="3.40.50.300">
    <property type="entry name" value="P-loop containing nucleotide triphosphate hydrolases"/>
    <property type="match status" value="2"/>
</dbReference>
<dbReference type="PANTHER" id="PTHR43553">
    <property type="entry name" value="HEAVY METAL TRANSPORTER"/>
    <property type="match status" value="1"/>
</dbReference>
<dbReference type="Proteomes" id="UP000183995">
    <property type="component" value="Unassembled WGS sequence"/>
</dbReference>
<dbReference type="AlphaFoldDB" id="A0A1M5ZFP8"/>
<organism evidence="12 13">
    <name type="scientific">Sporobacter termitidis DSM 10068</name>
    <dbReference type="NCBI Taxonomy" id="1123282"/>
    <lineage>
        <taxon>Bacteria</taxon>
        <taxon>Bacillati</taxon>
        <taxon>Bacillota</taxon>
        <taxon>Clostridia</taxon>
        <taxon>Eubacteriales</taxon>
        <taxon>Oscillospiraceae</taxon>
        <taxon>Sporobacter</taxon>
    </lineage>
</organism>